<dbReference type="InterPro" id="IPR035897">
    <property type="entry name" value="Toll_tir_struct_dom_sf"/>
</dbReference>
<keyword evidence="2" id="KW-1185">Reference proteome</keyword>
<proteinExistence type="predicted"/>
<dbReference type="Gramene" id="Jr12_13880_p1">
    <property type="protein sequence ID" value="cds.Jr12_13880_p1"/>
    <property type="gene ID" value="Jr12_13880"/>
</dbReference>
<dbReference type="InterPro" id="IPR000157">
    <property type="entry name" value="TIR_dom"/>
</dbReference>
<reference evidence="3" key="1">
    <citation type="submission" date="2025-08" db="UniProtKB">
        <authorList>
            <consortium name="RefSeq"/>
        </authorList>
    </citation>
    <scope>IDENTIFICATION</scope>
    <source>
        <tissue evidence="3">Leaves</tissue>
    </source>
</reference>
<evidence type="ECO:0000313" key="2">
    <source>
        <dbReference type="Proteomes" id="UP000235220"/>
    </source>
</evidence>
<dbReference type="PANTHER" id="PTHR32009">
    <property type="entry name" value="TMV RESISTANCE PROTEIN N-LIKE"/>
    <property type="match status" value="1"/>
</dbReference>
<dbReference type="Proteomes" id="UP000235220">
    <property type="component" value="Chromosome 12"/>
</dbReference>
<dbReference type="GeneID" id="108980583"/>
<dbReference type="SMART" id="SM00255">
    <property type="entry name" value="TIR"/>
    <property type="match status" value="1"/>
</dbReference>
<dbReference type="Gene3D" id="3.40.50.10140">
    <property type="entry name" value="Toll/interleukin-1 receptor homology (TIR) domain"/>
    <property type="match status" value="1"/>
</dbReference>
<dbReference type="Pfam" id="PF01582">
    <property type="entry name" value="TIR"/>
    <property type="match status" value="1"/>
</dbReference>
<evidence type="ECO:0000313" key="3">
    <source>
        <dbReference type="RefSeq" id="XP_018807097.1"/>
    </source>
</evidence>
<dbReference type="PANTHER" id="PTHR32009:SF131">
    <property type="entry name" value="OS07G0566800 PROTEIN"/>
    <property type="match status" value="1"/>
</dbReference>
<dbReference type="SUPFAM" id="SSF52200">
    <property type="entry name" value="Toll/Interleukin receptor TIR domain"/>
    <property type="match status" value="1"/>
</dbReference>
<gene>
    <name evidence="3" type="primary">LOC108980583</name>
</gene>
<dbReference type="AlphaFoldDB" id="A0A2I4DIX7"/>
<evidence type="ECO:0000256" key="1">
    <source>
        <dbReference type="ARBA" id="ARBA00023027"/>
    </source>
</evidence>
<accession>A0A2I4DIX7</accession>
<organism evidence="2 3">
    <name type="scientific">Juglans regia</name>
    <name type="common">English walnut</name>
    <dbReference type="NCBI Taxonomy" id="51240"/>
    <lineage>
        <taxon>Eukaryota</taxon>
        <taxon>Viridiplantae</taxon>
        <taxon>Streptophyta</taxon>
        <taxon>Embryophyta</taxon>
        <taxon>Tracheophyta</taxon>
        <taxon>Spermatophyta</taxon>
        <taxon>Magnoliopsida</taxon>
        <taxon>eudicotyledons</taxon>
        <taxon>Gunneridae</taxon>
        <taxon>Pentapetalae</taxon>
        <taxon>rosids</taxon>
        <taxon>fabids</taxon>
        <taxon>Fagales</taxon>
        <taxon>Juglandaceae</taxon>
        <taxon>Juglans</taxon>
    </lineage>
</organism>
<dbReference type="KEGG" id="jre:108980583"/>
<dbReference type="OrthoDB" id="6078042at2759"/>
<dbReference type="GO" id="GO:0007165">
    <property type="term" value="P:signal transduction"/>
    <property type="evidence" value="ECO:0007669"/>
    <property type="project" value="InterPro"/>
</dbReference>
<dbReference type="RefSeq" id="XP_018807097.1">
    <property type="nucleotide sequence ID" value="XM_018951552.1"/>
</dbReference>
<keyword evidence="1" id="KW-0520">NAD</keyword>
<dbReference type="PROSITE" id="PS50104">
    <property type="entry name" value="TIR"/>
    <property type="match status" value="1"/>
</dbReference>
<sequence>MPLLLHAFAKSFARPACCKNVQVQAIIPSPHDVFISHRGPDTRRNIAGLLYDNLLRLGLRPFLDYRNMKAGDKLYEKIDTAIRDCKVGVVVLSPRYCESLYCLHELALLTECQKRVIPIFYNVKPSQLRVGNKYDGTYVPEEKLERFRRALEEAKDTLGFRFDSSRGYWSEFLQSACNDITDQIAQSS</sequence>
<name>A0A2I4DIX7_JUGRE</name>
<protein>
    <submittedName>
        <fullName evidence="3">Disease resistance protein RPV1-like</fullName>
    </submittedName>
</protein>